<keyword evidence="2" id="KW-1185">Reference proteome</keyword>
<sequence>MFNKRQVFYIELELEILVYRCLSAQSVFVIFVKIFGKLLKEDVFLRVENDWRLRFVHPLT</sequence>
<organism evidence="1 2">
    <name type="scientific">Glossina pallidipes</name>
    <name type="common">Tsetse fly</name>
    <dbReference type="NCBI Taxonomy" id="7398"/>
    <lineage>
        <taxon>Eukaryota</taxon>
        <taxon>Metazoa</taxon>
        <taxon>Ecdysozoa</taxon>
        <taxon>Arthropoda</taxon>
        <taxon>Hexapoda</taxon>
        <taxon>Insecta</taxon>
        <taxon>Pterygota</taxon>
        <taxon>Neoptera</taxon>
        <taxon>Endopterygota</taxon>
        <taxon>Diptera</taxon>
        <taxon>Brachycera</taxon>
        <taxon>Muscomorpha</taxon>
        <taxon>Hippoboscoidea</taxon>
        <taxon>Glossinidae</taxon>
        <taxon>Glossina</taxon>
    </lineage>
</organism>
<dbReference type="VEuPathDB" id="VectorBase:GPAI019903"/>
<accession>A0A1A9ZN86</accession>
<dbReference type="AlphaFoldDB" id="A0A1A9ZN86"/>
<evidence type="ECO:0000313" key="2">
    <source>
        <dbReference type="Proteomes" id="UP000092445"/>
    </source>
</evidence>
<name>A0A1A9ZN86_GLOPL</name>
<proteinExistence type="predicted"/>
<reference evidence="2" key="1">
    <citation type="submission" date="2014-03" db="EMBL/GenBank/DDBJ databases">
        <authorList>
            <person name="Aksoy S."/>
            <person name="Warren W."/>
            <person name="Wilson R.K."/>
        </authorList>
    </citation>
    <scope>NUCLEOTIDE SEQUENCE [LARGE SCALE GENOMIC DNA]</scope>
    <source>
        <strain evidence="2">IAEA</strain>
    </source>
</reference>
<reference evidence="1" key="2">
    <citation type="submission" date="2020-05" db="UniProtKB">
        <authorList>
            <consortium name="EnsemblMetazoa"/>
        </authorList>
    </citation>
    <scope>IDENTIFICATION</scope>
    <source>
        <strain evidence="1">IAEA</strain>
    </source>
</reference>
<protein>
    <submittedName>
        <fullName evidence="1">Uncharacterized protein</fullName>
    </submittedName>
</protein>
<evidence type="ECO:0000313" key="1">
    <source>
        <dbReference type="EnsemblMetazoa" id="GPAI019903-PA"/>
    </source>
</evidence>
<dbReference type="Proteomes" id="UP000092445">
    <property type="component" value="Unassembled WGS sequence"/>
</dbReference>
<dbReference type="EnsemblMetazoa" id="GPAI019903-RA">
    <property type="protein sequence ID" value="GPAI019903-PA"/>
    <property type="gene ID" value="GPAI019903"/>
</dbReference>